<evidence type="ECO:0000313" key="4">
    <source>
        <dbReference type="Proteomes" id="UP000823775"/>
    </source>
</evidence>
<keyword evidence="4" id="KW-1185">Reference proteome</keyword>
<comment type="caution">
    <text evidence="3">The sequence shown here is derived from an EMBL/GenBank/DDBJ whole genome shotgun (WGS) entry which is preliminary data.</text>
</comment>
<proteinExistence type="predicted"/>
<feature type="region of interest" description="Disordered" evidence="1">
    <location>
        <begin position="230"/>
        <end position="262"/>
    </location>
</feature>
<protein>
    <recommendedName>
        <fullName evidence="2">Putative plant transposon protein domain-containing protein</fullName>
    </recommendedName>
</protein>
<name>A0ABS8V3G8_DATST</name>
<feature type="domain" description="Putative plant transposon protein" evidence="2">
    <location>
        <begin position="39"/>
        <end position="193"/>
    </location>
</feature>
<feature type="compositionally biased region" description="Polar residues" evidence="1">
    <location>
        <begin position="230"/>
        <end position="241"/>
    </location>
</feature>
<gene>
    <name evidence="3" type="ORF">HAX54_027551</name>
</gene>
<reference evidence="3 4" key="1">
    <citation type="journal article" date="2021" name="BMC Genomics">
        <title>Datura genome reveals duplications of psychoactive alkaloid biosynthetic genes and high mutation rate following tissue culture.</title>
        <authorList>
            <person name="Rajewski A."/>
            <person name="Carter-House D."/>
            <person name="Stajich J."/>
            <person name="Litt A."/>
        </authorList>
    </citation>
    <scope>NUCLEOTIDE SEQUENCE [LARGE SCALE GENOMIC DNA]</scope>
    <source>
        <strain evidence="3">AR-01</strain>
    </source>
</reference>
<dbReference type="Proteomes" id="UP000823775">
    <property type="component" value="Unassembled WGS sequence"/>
</dbReference>
<dbReference type="Pfam" id="PF20167">
    <property type="entry name" value="Transposase_32"/>
    <property type="match status" value="1"/>
</dbReference>
<organism evidence="3 4">
    <name type="scientific">Datura stramonium</name>
    <name type="common">Jimsonweed</name>
    <name type="synonym">Common thornapple</name>
    <dbReference type="NCBI Taxonomy" id="4076"/>
    <lineage>
        <taxon>Eukaryota</taxon>
        <taxon>Viridiplantae</taxon>
        <taxon>Streptophyta</taxon>
        <taxon>Embryophyta</taxon>
        <taxon>Tracheophyta</taxon>
        <taxon>Spermatophyta</taxon>
        <taxon>Magnoliopsida</taxon>
        <taxon>eudicotyledons</taxon>
        <taxon>Gunneridae</taxon>
        <taxon>Pentapetalae</taxon>
        <taxon>asterids</taxon>
        <taxon>lamiids</taxon>
        <taxon>Solanales</taxon>
        <taxon>Solanaceae</taxon>
        <taxon>Solanoideae</taxon>
        <taxon>Datureae</taxon>
        <taxon>Datura</taxon>
    </lineage>
</organism>
<evidence type="ECO:0000313" key="3">
    <source>
        <dbReference type="EMBL" id="MCD9641384.1"/>
    </source>
</evidence>
<dbReference type="EMBL" id="JACEIK010003344">
    <property type="protein sequence ID" value="MCD9641384.1"/>
    <property type="molecule type" value="Genomic_DNA"/>
</dbReference>
<sequence>MEDFYISFKENRVIHDEAQFDAESFKTTCPDIYYQIGTRDWHPFTIQVDPHHLEVVWKFYVSHRARQKLLKRRGRSEAFPYLTSVWMRGNEVPVIPEAINSIYRDKSIPSYPIFRNQVEDRANQFKWVANLIAKDLVYSRLIPSQNTSEVPIEGSILRAYIMDHIHISVGEIIPYQFKWKKKKQATVLPFPNLGAIKKALLPTKDKLASLCSTVDVLESKVGALKQEVASLTTPPSTSQPNLCEPEAVPEAPRSPLDDWWIG</sequence>
<accession>A0ABS8V3G8</accession>
<evidence type="ECO:0000259" key="2">
    <source>
        <dbReference type="Pfam" id="PF20167"/>
    </source>
</evidence>
<dbReference type="InterPro" id="IPR046796">
    <property type="entry name" value="Transposase_32_dom"/>
</dbReference>
<evidence type="ECO:0000256" key="1">
    <source>
        <dbReference type="SAM" id="MobiDB-lite"/>
    </source>
</evidence>